<evidence type="ECO:0000313" key="2">
    <source>
        <dbReference type="Proteomes" id="UP000233654"/>
    </source>
</evidence>
<comment type="caution">
    <text evidence="1">The sequence shown here is derived from an EMBL/GenBank/DDBJ whole genome shotgun (WGS) entry which is preliminary data.</text>
</comment>
<dbReference type="AlphaFoldDB" id="A0A2N3G700"/>
<gene>
    <name evidence="1" type="ORF">CVT63_02455</name>
</gene>
<name>A0A2N3G700_9ACTN</name>
<sequence length="170" mass="19258">MVLFPTCRMPVKTTTGMNLSRRPISADISRGTYFLTMCALPDVVCFSSAIRIMPPHMCHHMAILLPCICKYVKHVNSLTRPTDLCEEPRKERWIMSKVEVFDPSMCCSTGVCGPDAVITCPRSCGSSPCHSSAFVRQKHTRLTWRTMAFQIKTLARAQRPFCSLWTQVIR</sequence>
<dbReference type="InterPro" id="IPR010712">
    <property type="entry name" value="Arsenical-R_ArsD"/>
</dbReference>
<dbReference type="GO" id="GO:0045892">
    <property type="term" value="P:negative regulation of DNA-templated transcription"/>
    <property type="evidence" value="ECO:0007669"/>
    <property type="project" value="InterPro"/>
</dbReference>
<reference evidence="1 2" key="1">
    <citation type="journal article" date="2017" name="ISME J.">
        <title>Potential for microbial H2 and metal transformations associated with novel bacteria and archaea in deep terrestrial subsurface sediments.</title>
        <authorList>
            <person name="Hernsdorf A.W."/>
            <person name="Amano Y."/>
            <person name="Miyakawa K."/>
            <person name="Ise K."/>
            <person name="Suzuki Y."/>
            <person name="Anantharaman K."/>
            <person name="Probst A."/>
            <person name="Burstein D."/>
            <person name="Thomas B.C."/>
            <person name="Banfield J.F."/>
        </authorList>
    </citation>
    <scope>NUCLEOTIDE SEQUENCE [LARGE SCALE GENOMIC DNA]</scope>
    <source>
        <strain evidence="1">HGW-Actinobacteria-3</strain>
    </source>
</reference>
<dbReference type="Proteomes" id="UP000233654">
    <property type="component" value="Unassembled WGS sequence"/>
</dbReference>
<dbReference type="EMBL" id="PHEX01000014">
    <property type="protein sequence ID" value="PKQ28505.1"/>
    <property type="molecule type" value="Genomic_DNA"/>
</dbReference>
<dbReference type="GO" id="GO:0046685">
    <property type="term" value="P:response to arsenic-containing substance"/>
    <property type="evidence" value="ECO:0007669"/>
    <property type="project" value="InterPro"/>
</dbReference>
<proteinExistence type="predicted"/>
<dbReference type="GO" id="GO:0003677">
    <property type="term" value="F:DNA binding"/>
    <property type="evidence" value="ECO:0007669"/>
    <property type="project" value="InterPro"/>
</dbReference>
<evidence type="ECO:0000313" key="1">
    <source>
        <dbReference type="EMBL" id="PKQ28505.1"/>
    </source>
</evidence>
<accession>A0A2N3G700</accession>
<organism evidence="1 2">
    <name type="scientific">Candidatus Anoxymicrobium japonicum</name>
    <dbReference type="NCBI Taxonomy" id="2013648"/>
    <lineage>
        <taxon>Bacteria</taxon>
        <taxon>Bacillati</taxon>
        <taxon>Actinomycetota</taxon>
        <taxon>Candidatus Geothermincolia</taxon>
        <taxon>Candidatus Geothermincolales</taxon>
        <taxon>Candidatus Anoxymicrobiaceae</taxon>
        <taxon>Candidatus Anoxymicrobium</taxon>
    </lineage>
</organism>
<protein>
    <submittedName>
        <fullName evidence="1">Uncharacterized protein</fullName>
    </submittedName>
</protein>
<dbReference type="Pfam" id="PF06953">
    <property type="entry name" value="ArsD"/>
    <property type="match status" value="1"/>
</dbReference>
<dbReference type="Gene3D" id="3.40.30.10">
    <property type="entry name" value="Glutaredoxin"/>
    <property type="match status" value="1"/>
</dbReference>